<dbReference type="AlphaFoldDB" id="A0A9D0ZF79"/>
<dbReference type="InterPro" id="IPR004518">
    <property type="entry name" value="MazG-like_dom"/>
</dbReference>
<evidence type="ECO:0000313" key="3">
    <source>
        <dbReference type="Proteomes" id="UP000824262"/>
    </source>
</evidence>
<dbReference type="SUPFAM" id="SSF101386">
    <property type="entry name" value="all-alpha NTP pyrophosphatases"/>
    <property type="match status" value="1"/>
</dbReference>
<dbReference type="Pfam" id="PF03819">
    <property type="entry name" value="MazG"/>
    <property type="match status" value="1"/>
</dbReference>
<proteinExistence type="predicted"/>
<name>A0A9D0ZF79_9FIRM</name>
<dbReference type="Gene3D" id="1.10.287.1080">
    <property type="entry name" value="MazG-like"/>
    <property type="match status" value="1"/>
</dbReference>
<evidence type="ECO:0000313" key="2">
    <source>
        <dbReference type="EMBL" id="HIQ79151.1"/>
    </source>
</evidence>
<dbReference type="CDD" id="cd11523">
    <property type="entry name" value="NTP-PPase"/>
    <property type="match status" value="1"/>
</dbReference>
<gene>
    <name evidence="2" type="ORF">IAB77_07825</name>
</gene>
<organism evidence="2 3">
    <name type="scientific">Candidatus Scatomorpha intestinavium</name>
    <dbReference type="NCBI Taxonomy" id="2840922"/>
    <lineage>
        <taxon>Bacteria</taxon>
        <taxon>Bacillati</taxon>
        <taxon>Bacillota</taxon>
        <taxon>Clostridia</taxon>
        <taxon>Eubacteriales</taxon>
        <taxon>Candidatus Scatomorpha</taxon>
    </lineage>
</organism>
<protein>
    <submittedName>
        <fullName evidence="2">Nucleotide pyrophosphohydrolase</fullName>
    </submittedName>
</protein>
<dbReference type="Proteomes" id="UP000824262">
    <property type="component" value="Unassembled WGS sequence"/>
</dbReference>
<reference evidence="2" key="1">
    <citation type="submission" date="2020-10" db="EMBL/GenBank/DDBJ databases">
        <authorList>
            <person name="Gilroy R."/>
        </authorList>
    </citation>
    <scope>NUCLEOTIDE SEQUENCE</scope>
    <source>
        <strain evidence="2">ChiBcolR7-354</strain>
    </source>
</reference>
<reference evidence="2" key="2">
    <citation type="journal article" date="2021" name="PeerJ">
        <title>Extensive microbial diversity within the chicken gut microbiome revealed by metagenomics and culture.</title>
        <authorList>
            <person name="Gilroy R."/>
            <person name="Ravi A."/>
            <person name="Getino M."/>
            <person name="Pursley I."/>
            <person name="Horton D.L."/>
            <person name="Alikhan N.F."/>
            <person name="Baker D."/>
            <person name="Gharbi K."/>
            <person name="Hall N."/>
            <person name="Watson M."/>
            <person name="Adriaenssens E.M."/>
            <person name="Foster-Nyarko E."/>
            <person name="Jarju S."/>
            <person name="Secka A."/>
            <person name="Antonio M."/>
            <person name="Oren A."/>
            <person name="Chaudhuri R.R."/>
            <person name="La Ragione R."/>
            <person name="Hildebrand F."/>
            <person name="Pallen M.J."/>
        </authorList>
    </citation>
    <scope>NUCLEOTIDE SEQUENCE</scope>
    <source>
        <strain evidence="2">ChiBcolR7-354</strain>
    </source>
</reference>
<accession>A0A9D0ZF79</accession>
<comment type="caution">
    <text evidence="2">The sequence shown here is derived from an EMBL/GenBank/DDBJ whole genome shotgun (WGS) entry which is preliminary data.</text>
</comment>
<sequence length="108" mass="12423">MDGFTIGEMLAMQRQLQDKYKEKWEAITPDSGKNKLLWMIGEAGEVIDIIKKNGGTRAAVEDSLRAELIEELADVLMYYNDVLLCYGISEAELKQAYISKFERNLTRW</sequence>
<feature type="domain" description="NTP pyrophosphohydrolase MazG-like" evidence="1">
    <location>
        <begin position="34"/>
        <end position="79"/>
    </location>
</feature>
<dbReference type="EMBL" id="DVGA01000081">
    <property type="protein sequence ID" value="HIQ79151.1"/>
    <property type="molecule type" value="Genomic_DNA"/>
</dbReference>
<evidence type="ECO:0000259" key="1">
    <source>
        <dbReference type="Pfam" id="PF03819"/>
    </source>
</evidence>